<comment type="caution">
    <text evidence="1">The sequence shown here is derived from an EMBL/GenBank/DDBJ whole genome shotgun (WGS) entry which is preliminary data.</text>
</comment>
<dbReference type="RefSeq" id="XP_068357903.1">
    <property type="nucleotide sequence ID" value="XM_068492956.1"/>
</dbReference>
<sequence>MSFLTQFLGELTTDFVSFFGEDVIFFKCRKIPKTFSMKDFDDFIITTNRSVLFTSFEYQWKDSIIVVGMKPKSFFQESLVAHLLYFLAKKNIYAEVYHSTKSAAEILKMLKLHLPTEDNQQSTDANDNKKDDDFDLFISTFNNPSATPQNIRAEQERFDKEFSYDKFVKNYSWDYPIFEQRIIPTDIEKSLSLFNEVKIVEDLSPYRVFQLQNQKALQELPNISSYTLRDLSEHRSFFETDE</sequence>
<dbReference type="AlphaFoldDB" id="A0A1J4K024"/>
<keyword evidence="2" id="KW-1185">Reference proteome</keyword>
<evidence type="ECO:0000313" key="1">
    <source>
        <dbReference type="EMBL" id="OHT04767.1"/>
    </source>
</evidence>
<dbReference type="GeneID" id="94827660"/>
<reference evidence="1" key="1">
    <citation type="submission" date="2016-10" db="EMBL/GenBank/DDBJ databases">
        <authorList>
            <person name="Benchimol M."/>
            <person name="Almeida L.G."/>
            <person name="Vasconcelos A.T."/>
            <person name="Perreira-Neves A."/>
            <person name="Rosa I.A."/>
            <person name="Tasca T."/>
            <person name="Bogo M.R."/>
            <person name="de Souza W."/>
        </authorList>
    </citation>
    <scope>NUCLEOTIDE SEQUENCE [LARGE SCALE GENOMIC DNA]</scope>
    <source>
        <strain evidence="1">K</strain>
    </source>
</reference>
<evidence type="ECO:0000313" key="2">
    <source>
        <dbReference type="Proteomes" id="UP000179807"/>
    </source>
</evidence>
<dbReference type="VEuPathDB" id="TrichDB:TRFO_06212"/>
<dbReference type="OrthoDB" id="10640444at2759"/>
<dbReference type="Proteomes" id="UP000179807">
    <property type="component" value="Unassembled WGS sequence"/>
</dbReference>
<accession>A0A1J4K024</accession>
<protein>
    <submittedName>
        <fullName evidence="1">Uncharacterized protein</fullName>
    </submittedName>
</protein>
<gene>
    <name evidence="1" type="ORF">TRFO_06212</name>
</gene>
<organism evidence="1 2">
    <name type="scientific">Tritrichomonas foetus</name>
    <dbReference type="NCBI Taxonomy" id="1144522"/>
    <lineage>
        <taxon>Eukaryota</taxon>
        <taxon>Metamonada</taxon>
        <taxon>Parabasalia</taxon>
        <taxon>Tritrichomonadida</taxon>
        <taxon>Tritrichomonadidae</taxon>
        <taxon>Tritrichomonas</taxon>
    </lineage>
</organism>
<dbReference type="EMBL" id="MLAK01000782">
    <property type="protein sequence ID" value="OHT04767.1"/>
    <property type="molecule type" value="Genomic_DNA"/>
</dbReference>
<name>A0A1J4K024_9EUKA</name>
<proteinExistence type="predicted"/>